<proteinExistence type="predicted"/>
<feature type="transmembrane region" description="Helical" evidence="1">
    <location>
        <begin position="109"/>
        <end position="128"/>
    </location>
</feature>
<keyword evidence="1" id="KW-1133">Transmembrane helix</keyword>
<evidence type="ECO:0000313" key="2">
    <source>
        <dbReference type="EMBL" id="PCH37138.1"/>
    </source>
</evidence>
<gene>
    <name evidence="2" type="ORF">WOLCODRAFT_53482</name>
</gene>
<feature type="transmembrane region" description="Helical" evidence="1">
    <location>
        <begin position="224"/>
        <end position="248"/>
    </location>
</feature>
<feature type="transmembrane region" description="Helical" evidence="1">
    <location>
        <begin position="57"/>
        <end position="77"/>
    </location>
</feature>
<keyword evidence="1" id="KW-0812">Transmembrane</keyword>
<organism evidence="2 3">
    <name type="scientific">Wolfiporia cocos (strain MD-104)</name>
    <name type="common">Brown rot fungus</name>
    <dbReference type="NCBI Taxonomy" id="742152"/>
    <lineage>
        <taxon>Eukaryota</taxon>
        <taxon>Fungi</taxon>
        <taxon>Dikarya</taxon>
        <taxon>Basidiomycota</taxon>
        <taxon>Agaricomycotina</taxon>
        <taxon>Agaricomycetes</taxon>
        <taxon>Polyporales</taxon>
        <taxon>Phaeolaceae</taxon>
        <taxon>Wolfiporia</taxon>
    </lineage>
</organism>
<feature type="non-terminal residue" evidence="2">
    <location>
        <position position="285"/>
    </location>
</feature>
<keyword evidence="3" id="KW-1185">Reference proteome</keyword>
<dbReference type="EMBL" id="KB467909">
    <property type="protein sequence ID" value="PCH37138.1"/>
    <property type="molecule type" value="Genomic_DNA"/>
</dbReference>
<feature type="transmembrane region" description="Helical" evidence="1">
    <location>
        <begin position="12"/>
        <end position="37"/>
    </location>
</feature>
<dbReference type="AlphaFoldDB" id="A0A2H3JHE1"/>
<name>A0A2H3JHE1_WOLCO</name>
<evidence type="ECO:0008006" key="4">
    <source>
        <dbReference type="Google" id="ProtNLM"/>
    </source>
</evidence>
<evidence type="ECO:0000256" key="1">
    <source>
        <dbReference type="SAM" id="Phobius"/>
    </source>
</evidence>
<sequence>MTAKFGLVSAYLATVCLGSVLYGIFLVLAIVSLWLFIRHRKRILKIRRDTGYKCGLLHVDMFIAAVMLELLANTYWISNISRLFQAFVYYEDGSQPLEYYADLSQVFDVVQTGSMVFTLVLTDATIVYRLWVVWDYDKRIIVAPICTLTGLAGKYSIALEVALAQIASGISVFDNSIGHWVTGLCVLTLSTNLYSTSMIVWMVWPITCHASYASKFGGGSLLRLLTMIAESAALYTLWSAIFLIAYLLKSNVQLVANETLSVAAGISFTLMNVRIGIGWEQETDG</sequence>
<dbReference type="STRING" id="742152.A0A2H3JHE1"/>
<feature type="transmembrane region" description="Helical" evidence="1">
    <location>
        <begin position="177"/>
        <end position="204"/>
    </location>
</feature>
<protein>
    <recommendedName>
        <fullName evidence="4">Transmembrane protein</fullName>
    </recommendedName>
</protein>
<dbReference type="Proteomes" id="UP000218811">
    <property type="component" value="Unassembled WGS sequence"/>
</dbReference>
<keyword evidence="1" id="KW-0472">Membrane</keyword>
<dbReference type="OrthoDB" id="3354175at2759"/>
<evidence type="ECO:0000313" key="3">
    <source>
        <dbReference type="Proteomes" id="UP000218811"/>
    </source>
</evidence>
<reference evidence="2 3" key="1">
    <citation type="journal article" date="2012" name="Science">
        <title>The Paleozoic origin of enzymatic lignin decomposition reconstructed from 31 fungal genomes.</title>
        <authorList>
            <person name="Floudas D."/>
            <person name="Binder M."/>
            <person name="Riley R."/>
            <person name="Barry K."/>
            <person name="Blanchette R.A."/>
            <person name="Henrissat B."/>
            <person name="Martinez A.T."/>
            <person name="Otillar R."/>
            <person name="Spatafora J.W."/>
            <person name="Yadav J.S."/>
            <person name="Aerts A."/>
            <person name="Benoit I."/>
            <person name="Boyd A."/>
            <person name="Carlson A."/>
            <person name="Copeland A."/>
            <person name="Coutinho P.M."/>
            <person name="de Vries R.P."/>
            <person name="Ferreira P."/>
            <person name="Findley K."/>
            <person name="Foster B."/>
            <person name="Gaskell J."/>
            <person name="Glotzer D."/>
            <person name="Gorecki P."/>
            <person name="Heitman J."/>
            <person name="Hesse C."/>
            <person name="Hori C."/>
            <person name="Igarashi K."/>
            <person name="Jurgens J.A."/>
            <person name="Kallen N."/>
            <person name="Kersten P."/>
            <person name="Kohler A."/>
            <person name="Kuees U."/>
            <person name="Kumar T.K.A."/>
            <person name="Kuo A."/>
            <person name="LaButti K."/>
            <person name="Larrondo L.F."/>
            <person name="Lindquist E."/>
            <person name="Ling A."/>
            <person name="Lombard V."/>
            <person name="Lucas S."/>
            <person name="Lundell T."/>
            <person name="Martin R."/>
            <person name="McLaughlin D.J."/>
            <person name="Morgenstern I."/>
            <person name="Morin E."/>
            <person name="Murat C."/>
            <person name="Nagy L.G."/>
            <person name="Nolan M."/>
            <person name="Ohm R.A."/>
            <person name="Patyshakuliyeva A."/>
            <person name="Rokas A."/>
            <person name="Ruiz-Duenas F.J."/>
            <person name="Sabat G."/>
            <person name="Salamov A."/>
            <person name="Samejima M."/>
            <person name="Schmutz J."/>
            <person name="Slot J.C."/>
            <person name="St John F."/>
            <person name="Stenlid J."/>
            <person name="Sun H."/>
            <person name="Sun S."/>
            <person name="Syed K."/>
            <person name="Tsang A."/>
            <person name="Wiebenga A."/>
            <person name="Young D."/>
            <person name="Pisabarro A."/>
            <person name="Eastwood D.C."/>
            <person name="Martin F."/>
            <person name="Cullen D."/>
            <person name="Grigoriev I.V."/>
            <person name="Hibbett D.S."/>
        </authorList>
    </citation>
    <scope>NUCLEOTIDE SEQUENCE [LARGE SCALE GENOMIC DNA]</scope>
    <source>
        <strain evidence="2 3">MD-104</strain>
    </source>
</reference>
<accession>A0A2H3JHE1</accession>